<keyword evidence="2" id="KW-1185">Reference proteome</keyword>
<dbReference type="EMBL" id="CP002691">
    <property type="protein sequence ID" value="AEE50044.1"/>
    <property type="molecule type" value="Genomic_DNA"/>
</dbReference>
<accession>F4KRU0</accession>
<sequence length="264" mass="30384">MEIAVFTSQKGTKVVTAMDLHQMLELGNHHYGVNVRRWLKDVYQFQDGIRRPVVMKDYALRKQKDLSVVEDYYLSVELAKLIALQSKSKAKLKLARYLQEIEHTEGSQMPLNREEVMNMIELVKAMSMRSCQEAAEQRHLDVYTNRNGNSSGNWWNYRASLMGYSAEDLRTRMENKGIGSKGKTQRQMLQYLDPLETIRTAIIDHFMALGKMAAFARAMGDLAKNLAQQLELEIFDDRLAGNMFAPEINTALVQQVKSMQRERA</sequence>
<name>F4KRU0_HALH1</name>
<reference key="2">
    <citation type="submission" date="2011-04" db="EMBL/GenBank/DDBJ databases">
        <title>Complete sequence of chromosome of Haliscomenobacter hydrossis DSM 1100.</title>
        <authorList>
            <consortium name="US DOE Joint Genome Institute (JGI-PGF)"/>
            <person name="Lucas S."/>
            <person name="Han J."/>
            <person name="Lapidus A."/>
            <person name="Bruce D."/>
            <person name="Goodwin L."/>
            <person name="Pitluck S."/>
            <person name="Peters L."/>
            <person name="Kyrpides N."/>
            <person name="Mavromatis K."/>
            <person name="Ivanova N."/>
            <person name="Ovchinnikova G."/>
            <person name="Pagani I."/>
            <person name="Daligault H."/>
            <person name="Detter J.C."/>
            <person name="Han C."/>
            <person name="Land M."/>
            <person name="Hauser L."/>
            <person name="Markowitz V."/>
            <person name="Cheng J.-F."/>
            <person name="Hugenholtz P."/>
            <person name="Woyke T."/>
            <person name="Wu D."/>
            <person name="Verbarg S."/>
            <person name="Frueling A."/>
            <person name="Brambilla E."/>
            <person name="Klenk H.-P."/>
            <person name="Eisen J.A."/>
        </authorList>
    </citation>
    <scope>NUCLEOTIDE SEQUENCE</scope>
    <source>
        <strain>DSM 1100</strain>
    </source>
</reference>
<evidence type="ECO:0000313" key="1">
    <source>
        <dbReference type="EMBL" id="AEE50044.1"/>
    </source>
</evidence>
<dbReference type="KEGG" id="hhy:Halhy_2160"/>
<dbReference type="HOGENOM" id="CLU_1052774_0_0_10"/>
<reference evidence="1 2" key="1">
    <citation type="journal article" date="2011" name="Stand. Genomic Sci.">
        <title>Complete genome sequence of Haliscomenobacter hydrossis type strain (O).</title>
        <authorList>
            <consortium name="US DOE Joint Genome Institute (JGI-PGF)"/>
            <person name="Daligault H."/>
            <person name="Lapidus A."/>
            <person name="Zeytun A."/>
            <person name="Nolan M."/>
            <person name="Lucas S."/>
            <person name="Del Rio T.G."/>
            <person name="Tice H."/>
            <person name="Cheng J.F."/>
            <person name="Tapia R."/>
            <person name="Han C."/>
            <person name="Goodwin L."/>
            <person name="Pitluck S."/>
            <person name="Liolios K."/>
            <person name="Pagani I."/>
            <person name="Ivanova N."/>
            <person name="Huntemann M."/>
            <person name="Mavromatis K."/>
            <person name="Mikhailova N."/>
            <person name="Pati A."/>
            <person name="Chen A."/>
            <person name="Palaniappan K."/>
            <person name="Land M."/>
            <person name="Hauser L."/>
            <person name="Brambilla E.M."/>
            <person name="Rohde M."/>
            <person name="Verbarg S."/>
            <person name="Goker M."/>
            <person name="Bristow J."/>
            <person name="Eisen J.A."/>
            <person name="Markowitz V."/>
            <person name="Hugenholtz P."/>
            <person name="Kyrpides N.C."/>
            <person name="Klenk H.P."/>
            <person name="Woyke T."/>
        </authorList>
    </citation>
    <scope>NUCLEOTIDE SEQUENCE [LARGE SCALE GENOMIC DNA]</scope>
    <source>
        <strain evidence="2">ATCC 27775 / DSM 1100 / LMG 10767 / O</strain>
    </source>
</reference>
<protein>
    <recommendedName>
        <fullName evidence="3">AntA/AntB antirepressor domain protein</fullName>
    </recommendedName>
</protein>
<organism evidence="1 2">
    <name type="scientific">Haliscomenobacter hydrossis (strain ATCC 27775 / DSM 1100 / LMG 10767 / O)</name>
    <dbReference type="NCBI Taxonomy" id="760192"/>
    <lineage>
        <taxon>Bacteria</taxon>
        <taxon>Pseudomonadati</taxon>
        <taxon>Bacteroidota</taxon>
        <taxon>Saprospiria</taxon>
        <taxon>Saprospirales</taxon>
        <taxon>Haliscomenobacteraceae</taxon>
        <taxon>Haliscomenobacter</taxon>
    </lineage>
</organism>
<gene>
    <name evidence="1" type="ordered locus">Halhy_2160</name>
</gene>
<evidence type="ECO:0000313" key="2">
    <source>
        <dbReference type="Proteomes" id="UP000008461"/>
    </source>
</evidence>
<proteinExistence type="predicted"/>
<evidence type="ECO:0008006" key="3">
    <source>
        <dbReference type="Google" id="ProtNLM"/>
    </source>
</evidence>
<dbReference type="OrthoDB" id="1492311at2"/>
<dbReference type="AlphaFoldDB" id="F4KRU0"/>
<dbReference type="RefSeq" id="WP_013764597.1">
    <property type="nucleotide sequence ID" value="NC_015510.1"/>
</dbReference>
<dbReference type="Proteomes" id="UP000008461">
    <property type="component" value="Chromosome"/>
</dbReference>